<feature type="disulfide bond" evidence="2">
    <location>
        <begin position="145"/>
        <end position="153"/>
    </location>
</feature>
<dbReference type="GO" id="GO:0016788">
    <property type="term" value="F:hydrolase activity, acting on ester bonds"/>
    <property type="evidence" value="ECO:0007669"/>
    <property type="project" value="InterPro"/>
</dbReference>
<keyword evidence="2" id="KW-1015">Disulfide bond</keyword>
<evidence type="ECO:0000256" key="3">
    <source>
        <dbReference type="SAM" id="SignalP"/>
    </source>
</evidence>
<dbReference type="PANTHER" id="PTHR37981:SF1">
    <property type="entry name" value="SGNH HYDROLASE-TYPE ESTERASE DOMAIN-CONTAINING PROTEIN"/>
    <property type="match status" value="1"/>
</dbReference>
<organism evidence="5 6">
    <name type="scientific">Nocardia yunnanensis</name>
    <dbReference type="NCBI Taxonomy" id="2382165"/>
    <lineage>
        <taxon>Bacteria</taxon>
        <taxon>Bacillati</taxon>
        <taxon>Actinomycetota</taxon>
        <taxon>Actinomycetes</taxon>
        <taxon>Mycobacteriales</taxon>
        <taxon>Nocardiaceae</taxon>
        <taxon>Nocardia</taxon>
    </lineage>
</organism>
<dbReference type="InterPro" id="IPR013830">
    <property type="entry name" value="SGNH_hydro"/>
</dbReference>
<accession>A0A386Z463</accession>
<evidence type="ECO:0000313" key="5">
    <source>
        <dbReference type="EMBL" id="AYF72568.1"/>
    </source>
</evidence>
<dbReference type="InterPro" id="IPR036514">
    <property type="entry name" value="SGNH_hydro_sf"/>
</dbReference>
<dbReference type="KEGG" id="nyu:D7D52_00240"/>
<evidence type="ECO:0000256" key="1">
    <source>
        <dbReference type="PIRSR" id="PIRSR637460-1"/>
    </source>
</evidence>
<dbReference type="OrthoDB" id="4393918at2"/>
<dbReference type="Proteomes" id="UP000267164">
    <property type="component" value="Chromosome"/>
</dbReference>
<dbReference type="RefSeq" id="WP_120734515.1">
    <property type="nucleotide sequence ID" value="NZ_CP032568.1"/>
</dbReference>
<dbReference type="PANTHER" id="PTHR37981">
    <property type="entry name" value="LIPASE 2"/>
    <property type="match status" value="1"/>
</dbReference>
<evidence type="ECO:0000259" key="4">
    <source>
        <dbReference type="Pfam" id="PF13472"/>
    </source>
</evidence>
<dbReference type="EMBL" id="CP032568">
    <property type="protein sequence ID" value="AYF72568.1"/>
    <property type="molecule type" value="Genomic_DNA"/>
</dbReference>
<dbReference type="Pfam" id="PF13472">
    <property type="entry name" value="Lipase_GDSL_2"/>
    <property type="match status" value="1"/>
</dbReference>
<proteinExistence type="predicted"/>
<feature type="active site" description="Nucleophile" evidence="1">
    <location>
        <position position="46"/>
    </location>
</feature>
<dbReference type="GO" id="GO:0006629">
    <property type="term" value="P:lipid metabolic process"/>
    <property type="evidence" value="ECO:0007669"/>
    <property type="project" value="TreeGrafter"/>
</dbReference>
<keyword evidence="5" id="KW-0378">Hydrolase</keyword>
<dbReference type="Gene3D" id="3.40.50.1110">
    <property type="entry name" value="SGNH hydrolase"/>
    <property type="match status" value="1"/>
</dbReference>
<gene>
    <name evidence="5" type="ORF">D7D52_00240</name>
</gene>
<evidence type="ECO:0000313" key="6">
    <source>
        <dbReference type="Proteomes" id="UP000267164"/>
    </source>
</evidence>
<sequence length="303" mass="32077">MKFRLPGAAASLCAATMAIAAAVAGPGGAHADTAPDGKALVVLGDSFTANGWTPFSDEKRCDHGDTAWPVQLAARMGLADDEVWNQSCPGAAIDGGDGYTLTVQASNAAKTGSFGPRTKLVTLQFGFNDHWGGAPQSPWSSAQQCFYDVVGGCGPDAVAAGRMIDPGAITGAEYAARIDKVVTYIRYYAPAARIVVVGYPEVFRPDETSLCFDILGLPVTQPQGRTVVEYFNRMDRAERDASTQLGLDYLDARALTAGHGLCSPQQWINGVFDPQTKLDGLPFHPAPQGDAVIANALYERYAR</sequence>
<dbReference type="CDD" id="cd01823">
    <property type="entry name" value="SEST_like"/>
    <property type="match status" value="1"/>
</dbReference>
<protein>
    <submittedName>
        <fullName evidence="5">SGNH/GDSL hydrolase family protein</fullName>
    </submittedName>
</protein>
<keyword evidence="6" id="KW-1185">Reference proteome</keyword>
<dbReference type="SUPFAM" id="SSF52266">
    <property type="entry name" value="SGNH hydrolase"/>
    <property type="match status" value="1"/>
</dbReference>
<feature type="domain" description="SGNH hydrolase-type esterase" evidence="4">
    <location>
        <begin position="42"/>
        <end position="291"/>
    </location>
</feature>
<reference evidence="5 6" key="1">
    <citation type="submission" date="2018-09" db="EMBL/GenBank/DDBJ databases">
        <title>Nocardia yunnanensis sp. nov., an actinomycete isolated from a soil sample.</title>
        <authorList>
            <person name="Zhang J."/>
        </authorList>
    </citation>
    <scope>NUCLEOTIDE SEQUENCE [LARGE SCALE GENOMIC DNA]</scope>
    <source>
        <strain evidence="5 6">CFHS0054</strain>
    </source>
</reference>
<evidence type="ECO:0000256" key="2">
    <source>
        <dbReference type="PIRSR" id="PIRSR637460-2"/>
    </source>
</evidence>
<feature type="disulfide bond" evidence="2">
    <location>
        <begin position="211"/>
        <end position="262"/>
    </location>
</feature>
<feature type="active site" evidence="1">
    <location>
        <position position="284"/>
    </location>
</feature>
<keyword evidence="3" id="KW-0732">Signal</keyword>
<name>A0A386Z463_9NOCA</name>
<feature type="chain" id="PRO_5039685425" evidence="3">
    <location>
        <begin position="21"/>
        <end position="303"/>
    </location>
</feature>
<feature type="disulfide bond" evidence="2">
    <location>
        <begin position="61"/>
        <end position="88"/>
    </location>
</feature>
<dbReference type="InterPro" id="IPR037460">
    <property type="entry name" value="SEST-like"/>
</dbReference>
<dbReference type="AlphaFoldDB" id="A0A386Z463"/>
<feature type="signal peptide" evidence="3">
    <location>
        <begin position="1"/>
        <end position="20"/>
    </location>
</feature>